<keyword evidence="10" id="KW-0012">Acyltransferase</keyword>
<keyword evidence="9 11" id="KW-0472">Membrane</keyword>
<name>A0A915M8X2_MELJA</name>
<keyword evidence="12" id="KW-1185">Reference proteome</keyword>
<evidence type="ECO:0000256" key="1">
    <source>
        <dbReference type="ARBA" id="ARBA00004477"/>
    </source>
</evidence>
<evidence type="ECO:0000256" key="4">
    <source>
        <dbReference type="ARBA" id="ARBA00022679"/>
    </source>
</evidence>
<dbReference type="GO" id="GO:0019432">
    <property type="term" value="P:triglyceride biosynthetic process"/>
    <property type="evidence" value="ECO:0007669"/>
    <property type="project" value="TreeGrafter"/>
</dbReference>
<dbReference type="Pfam" id="PF03982">
    <property type="entry name" value="DAGAT"/>
    <property type="match status" value="1"/>
</dbReference>
<dbReference type="PANTHER" id="PTHR12317">
    <property type="entry name" value="DIACYLGLYCEROL O-ACYLTRANSFERASE"/>
    <property type="match status" value="1"/>
</dbReference>
<organism evidence="12 13">
    <name type="scientific">Meloidogyne javanica</name>
    <name type="common">Root-knot nematode worm</name>
    <dbReference type="NCBI Taxonomy" id="6303"/>
    <lineage>
        <taxon>Eukaryota</taxon>
        <taxon>Metazoa</taxon>
        <taxon>Ecdysozoa</taxon>
        <taxon>Nematoda</taxon>
        <taxon>Chromadorea</taxon>
        <taxon>Rhabditida</taxon>
        <taxon>Tylenchina</taxon>
        <taxon>Tylenchomorpha</taxon>
        <taxon>Tylenchoidea</taxon>
        <taxon>Meloidogynidae</taxon>
        <taxon>Meloidogyninae</taxon>
        <taxon>Meloidogyne</taxon>
        <taxon>Meloidogyne incognita group</taxon>
    </lineage>
</organism>
<evidence type="ECO:0000256" key="9">
    <source>
        <dbReference type="ARBA" id="ARBA00023136"/>
    </source>
</evidence>
<keyword evidence="5 11" id="KW-0812">Transmembrane</keyword>
<evidence type="ECO:0000256" key="5">
    <source>
        <dbReference type="ARBA" id="ARBA00022692"/>
    </source>
</evidence>
<accession>A0A915M8X2</accession>
<dbReference type="EC" id="2.3.1.-" evidence="11"/>
<feature type="transmembrane region" description="Helical" evidence="11">
    <location>
        <begin position="7"/>
        <end position="31"/>
    </location>
</feature>
<keyword evidence="3" id="KW-0444">Lipid biosynthesis</keyword>
<evidence type="ECO:0000256" key="6">
    <source>
        <dbReference type="ARBA" id="ARBA00022824"/>
    </source>
</evidence>
<keyword evidence="8" id="KW-0443">Lipid metabolism</keyword>
<protein>
    <recommendedName>
        <fullName evidence="11">Acyltransferase</fullName>
        <ecNumber evidence="11">2.3.1.-</ecNumber>
    </recommendedName>
</protein>
<comment type="similarity">
    <text evidence="2 11">Belongs to the diacylglycerol acyltransferase family.</text>
</comment>
<evidence type="ECO:0000256" key="3">
    <source>
        <dbReference type="ARBA" id="ARBA00022516"/>
    </source>
</evidence>
<keyword evidence="7 11" id="KW-1133">Transmembrane helix</keyword>
<dbReference type="WBParaSite" id="scaffold34793_cov216.g21748">
    <property type="protein sequence ID" value="scaffold34793_cov216.g21748"/>
    <property type="gene ID" value="scaffold34793_cov216.g21748"/>
</dbReference>
<evidence type="ECO:0000256" key="8">
    <source>
        <dbReference type="ARBA" id="ARBA00023098"/>
    </source>
</evidence>
<proteinExistence type="inferred from homology"/>
<dbReference type="InterPro" id="IPR007130">
    <property type="entry name" value="DAGAT"/>
</dbReference>
<evidence type="ECO:0000256" key="7">
    <source>
        <dbReference type="ARBA" id="ARBA00022989"/>
    </source>
</evidence>
<feature type="transmembrane region" description="Helical" evidence="11">
    <location>
        <begin position="37"/>
        <end position="58"/>
    </location>
</feature>
<keyword evidence="4 11" id="KW-0808">Transferase</keyword>
<dbReference type="Proteomes" id="UP000887561">
    <property type="component" value="Unplaced"/>
</dbReference>
<keyword evidence="6 11" id="KW-0256">Endoplasmic reticulum</keyword>
<evidence type="ECO:0000256" key="2">
    <source>
        <dbReference type="ARBA" id="ARBA00005420"/>
    </source>
</evidence>
<evidence type="ECO:0000313" key="12">
    <source>
        <dbReference type="Proteomes" id="UP000887561"/>
    </source>
</evidence>
<comment type="subcellular location">
    <subcellularLocation>
        <location evidence="1 11">Endoplasmic reticulum membrane</location>
        <topology evidence="1 11">Multi-pass membrane protein</topology>
    </subcellularLocation>
</comment>
<dbReference type="AlphaFoldDB" id="A0A915M8X2"/>
<dbReference type="GO" id="GO:0004144">
    <property type="term" value="F:diacylglycerol O-acyltransferase activity"/>
    <property type="evidence" value="ECO:0007669"/>
    <property type="project" value="TreeGrafter"/>
</dbReference>
<reference evidence="13" key="1">
    <citation type="submission" date="2022-11" db="UniProtKB">
        <authorList>
            <consortium name="WormBaseParasite"/>
        </authorList>
    </citation>
    <scope>IDENTIFICATION</scope>
</reference>
<dbReference type="GO" id="GO:0005789">
    <property type="term" value="C:endoplasmic reticulum membrane"/>
    <property type="evidence" value="ECO:0007669"/>
    <property type="project" value="UniProtKB-SubCell"/>
</dbReference>
<sequence>MSTKLAYFVNLILQFIAVYHHMFLWIIFPIITIWLPIYLLFFTRYWWTVCVYALWFLYDLETPARGSRNWSWYKNSSIWNHFAAYFPIKLVKTTDLPADRNYIMGCHPHGVFSIGAFTHLCTSSTGFSEKFPGLKPNLLTLNGQFWFPFRREIGIGLGGVESSAKSLRFVLNNPKGGALAGIVIGGAEEVLDSKPGSTDLNLMRRLGFCRIALETGASLVPSYSFGENDVYEQYTHPRGSQIRKIQYKDDVVASVNGLTGLFSRNVNFDNVERQDLLSLHQAIDYIQAGVTVMENFDGVPRLFNWPILDLRRQVGHLKDCYKSKRSDLADLFTRQQTFFVEKNAVEFEDWKVCQVVLQVVLKQANKLIGDEDMVL</sequence>
<evidence type="ECO:0000256" key="10">
    <source>
        <dbReference type="ARBA" id="ARBA00023315"/>
    </source>
</evidence>
<dbReference type="CDD" id="cd07987">
    <property type="entry name" value="LPLAT_MGAT-like"/>
    <property type="match status" value="1"/>
</dbReference>
<evidence type="ECO:0000313" key="13">
    <source>
        <dbReference type="WBParaSite" id="scaffold34793_cov216.g21748"/>
    </source>
</evidence>
<evidence type="ECO:0000256" key="11">
    <source>
        <dbReference type="RuleBase" id="RU367023"/>
    </source>
</evidence>
<dbReference type="PANTHER" id="PTHR12317:SF71">
    <property type="entry name" value="ACYLTRANSFERASE"/>
    <property type="match status" value="1"/>
</dbReference>